<evidence type="ECO:0000313" key="7">
    <source>
        <dbReference type="Proteomes" id="UP000658278"/>
    </source>
</evidence>
<evidence type="ECO:0000259" key="3">
    <source>
        <dbReference type="Pfam" id="PF07627"/>
    </source>
</evidence>
<protein>
    <submittedName>
        <fullName evidence="6">DUF1592 domain-containing protein</fullName>
    </submittedName>
</protein>
<dbReference type="InterPro" id="IPR011478">
    <property type="entry name" value="DUF1585"/>
</dbReference>
<dbReference type="InterPro" id="IPR013039">
    <property type="entry name" value="DUF1588"/>
</dbReference>
<dbReference type="Pfam" id="PF07637">
    <property type="entry name" value="PSD5"/>
    <property type="match status" value="1"/>
</dbReference>
<feature type="domain" description="DUF1592" evidence="4">
    <location>
        <begin position="441"/>
        <end position="567"/>
    </location>
</feature>
<feature type="domain" description="DUF1588" evidence="3">
    <location>
        <begin position="586"/>
        <end position="682"/>
    </location>
</feature>
<feature type="domain" description="DUF1595" evidence="5">
    <location>
        <begin position="366"/>
        <end position="426"/>
    </location>
</feature>
<dbReference type="InterPro" id="IPR013043">
    <property type="entry name" value="DUF1595"/>
</dbReference>
<feature type="domain" description="DUF1587" evidence="2">
    <location>
        <begin position="117"/>
        <end position="179"/>
    </location>
</feature>
<proteinExistence type="predicted"/>
<dbReference type="Proteomes" id="UP000658278">
    <property type="component" value="Unassembled WGS sequence"/>
</dbReference>
<dbReference type="AlphaFoldDB" id="A0A934R834"/>
<dbReference type="Pfam" id="PF07627">
    <property type="entry name" value="PSCyt3"/>
    <property type="match status" value="1"/>
</dbReference>
<sequence>MKLLLSSLTLAFASTPDAAELPVDIRDLVEDYCIDCHDGGISRGDLDLDGILDADPTQHPEIWEKVLLRLQSRQMPPADEDYRPGEAGYQTAVSILETHLDHLAALSPDPGRTDTIRRLTRFEYQNAIRDLLALDVEVAELLPKDESSGGFDNITLGSLSPTLIDRYIRAAQKISRLAVGIPPETPAGRVIRLAPDLSQEDHVEGLPLGTRGGALIPHTFPVAGEYEIQVRLMRDRNEEVEGLSGEHVLELLLDDESLQQFTIRRPKNRDSSKVDAHLTLRRPFPAGPSKLGVTFIAKPDTLEENKREPYDANFNMHRHPRRSPAVYQVSITGPFSPAEDAAKDTPSRRRIFNLDSGVPGENRSDAREILARLARAAFRRPITDDDIAGAMAFYDRCRSDEGSFEEGIEAGLSAILVSPKFLLRIEDARADLPAGTVHAIDAFELASRLSFFLWSSIPDEELLALAESGELLQHDTLQVQARRLLSDPRADALVTNFAGQWLHLRNLNAFSPDLRLYPDFDDNLRQAMRRESELLFAEILQSDRPLSDFITADFTYLNERLATHYGIPGIVGSHFRRVSLDPSWKRGGLLRHGSVLAVTSYANRTSPVIRGNWVLETVLGTPTPPPPPDIPALEDAVVSASLPMRERLAAHREDKSCATCHKLMDPIGFALENYDATGRWRDFDLEIPVDATGGLPDGTELIGPDELEQAILQRPYLFARALTEKLLTYSLGRKTTASDQPTIRSILRASEPDGYRLQSLILGIVTSDPFTKRKTNP</sequence>
<dbReference type="EMBL" id="JAENII010000002">
    <property type="protein sequence ID" value="MBK1826027.1"/>
    <property type="molecule type" value="Genomic_DNA"/>
</dbReference>
<evidence type="ECO:0000259" key="4">
    <source>
        <dbReference type="Pfam" id="PF07631"/>
    </source>
</evidence>
<feature type="domain" description="DUF1585" evidence="1">
    <location>
        <begin position="697"/>
        <end position="770"/>
    </location>
</feature>
<dbReference type="InterPro" id="IPR013036">
    <property type="entry name" value="DUF1587"/>
</dbReference>
<organism evidence="6 7">
    <name type="scientific">Haloferula rosea</name>
    <dbReference type="NCBI Taxonomy" id="490093"/>
    <lineage>
        <taxon>Bacteria</taxon>
        <taxon>Pseudomonadati</taxon>
        <taxon>Verrucomicrobiota</taxon>
        <taxon>Verrucomicrobiia</taxon>
        <taxon>Verrucomicrobiales</taxon>
        <taxon>Verrucomicrobiaceae</taxon>
        <taxon>Haloferula</taxon>
    </lineage>
</organism>
<keyword evidence="7" id="KW-1185">Reference proteome</keyword>
<dbReference type="Pfam" id="PF07626">
    <property type="entry name" value="PSD3"/>
    <property type="match status" value="1"/>
</dbReference>
<dbReference type="Pfam" id="PF07624">
    <property type="entry name" value="PSD2"/>
    <property type="match status" value="1"/>
</dbReference>
<name>A0A934R834_9BACT</name>
<reference evidence="6" key="1">
    <citation type="submission" date="2021-01" db="EMBL/GenBank/DDBJ databases">
        <title>Modified the classification status of verrucomicrobia.</title>
        <authorList>
            <person name="Feng X."/>
        </authorList>
    </citation>
    <scope>NUCLEOTIDE SEQUENCE</scope>
    <source>
        <strain evidence="6">KCTC 22201</strain>
    </source>
</reference>
<dbReference type="Pfam" id="PF07631">
    <property type="entry name" value="PSD4"/>
    <property type="match status" value="1"/>
</dbReference>
<accession>A0A934R834</accession>
<evidence type="ECO:0000259" key="5">
    <source>
        <dbReference type="Pfam" id="PF07637"/>
    </source>
</evidence>
<dbReference type="InterPro" id="IPR013042">
    <property type="entry name" value="DUF1592"/>
</dbReference>
<evidence type="ECO:0000313" key="6">
    <source>
        <dbReference type="EMBL" id="MBK1826027.1"/>
    </source>
</evidence>
<dbReference type="RefSeq" id="WP_200276306.1">
    <property type="nucleotide sequence ID" value="NZ_JAENII010000002.1"/>
</dbReference>
<evidence type="ECO:0000259" key="2">
    <source>
        <dbReference type="Pfam" id="PF07626"/>
    </source>
</evidence>
<evidence type="ECO:0000259" key="1">
    <source>
        <dbReference type="Pfam" id="PF07624"/>
    </source>
</evidence>
<gene>
    <name evidence="6" type="ORF">JIN81_03285</name>
</gene>
<comment type="caution">
    <text evidence="6">The sequence shown here is derived from an EMBL/GenBank/DDBJ whole genome shotgun (WGS) entry which is preliminary data.</text>
</comment>